<dbReference type="PANTHER" id="PTHR33434">
    <property type="entry name" value="DEGV DOMAIN-CONTAINING PROTEIN DR_1986-RELATED"/>
    <property type="match status" value="1"/>
</dbReference>
<dbReference type="Pfam" id="PF02645">
    <property type="entry name" value="DegV"/>
    <property type="match status" value="1"/>
</dbReference>
<dbReference type="RefSeq" id="WP_039678542.1">
    <property type="nucleotide sequence ID" value="NZ_JAWGXO010000011.1"/>
</dbReference>
<dbReference type="PANTHER" id="PTHR33434:SF2">
    <property type="entry name" value="FATTY ACID-BINDING PROTEIN TM_1468"/>
    <property type="match status" value="1"/>
</dbReference>
<organism evidence="2 3">
    <name type="scientific">Terrisporobacter othiniensis</name>
    <dbReference type="NCBI Taxonomy" id="1577792"/>
    <lineage>
        <taxon>Bacteria</taxon>
        <taxon>Bacillati</taxon>
        <taxon>Bacillota</taxon>
        <taxon>Clostridia</taxon>
        <taxon>Peptostreptococcales</taxon>
        <taxon>Peptostreptococcaceae</taxon>
        <taxon>Terrisporobacter</taxon>
    </lineage>
</organism>
<protein>
    <submittedName>
        <fullName evidence="2">6-phosphogluconate dehydratase</fullName>
    </submittedName>
</protein>
<accession>A0A0B3W7D6</accession>
<keyword evidence="3" id="KW-1185">Reference proteome</keyword>
<evidence type="ECO:0000313" key="3">
    <source>
        <dbReference type="Proteomes" id="UP000031189"/>
    </source>
</evidence>
<sequence length="281" mass="31662">MSDLKIICDSLADVPENLVKRYDIEVIPLTIIINDIEYKDGQNLTNEEFYSLIKECDEIPKTSQATYIQFEEIFRKYLNQGKKILYISGSSKVTGTYQSAMITKNDLQGEIYIFDSLNLSYGCGAQVVTACEMNEEGKSIDEIIKKLEDIRDNILVLFAVDNLDYLKKGGRLSASKAVIGSMLSIKPILQMQDGFIVNIDQARGHKKVISKMISMVKKYIKDNIEDKRIGIAHGDNEIEFEKLKEVIENELDFNRIVETKIGPSIGSHTGAGTIGLCIWDK</sequence>
<dbReference type="Gene3D" id="3.30.1180.10">
    <property type="match status" value="1"/>
</dbReference>
<dbReference type="PROSITE" id="PS51482">
    <property type="entry name" value="DEGV"/>
    <property type="match status" value="1"/>
</dbReference>
<gene>
    <name evidence="2" type="ORF">QX51_03560</name>
</gene>
<comment type="caution">
    <text evidence="2">The sequence shown here is derived from an EMBL/GenBank/DDBJ whole genome shotgun (WGS) entry which is preliminary data.</text>
</comment>
<dbReference type="Gene3D" id="3.40.50.10170">
    <property type="match status" value="1"/>
</dbReference>
<reference evidence="2 3" key="1">
    <citation type="submission" date="2014-12" db="EMBL/GenBank/DDBJ databases">
        <title>Draft genome sequence of Terrisporobacter sp. 08-306576, isolated from the blood culture of a bacteremia patient.</title>
        <authorList>
            <person name="Lund L.C."/>
            <person name="Sydenham T.V."/>
            <person name="Hogh S.V."/>
            <person name="Skov M.N."/>
            <person name="Kemp M."/>
            <person name="Justesen U.S."/>
        </authorList>
    </citation>
    <scope>NUCLEOTIDE SEQUENCE [LARGE SCALE GENOMIC DNA]</scope>
    <source>
        <strain evidence="2 3">08-306576</strain>
    </source>
</reference>
<dbReference type="InterPro" id="IPR050270">
    <property type="entry name" value="DegV_domain_contain"/>
</dbReference>
<proteinExistence type="predicted"/>
<dbReference type="AlphaFoldDB" id="A0A0B3W7D6"/>
<dbReference type="SUPFAM" id="SSF82549">
    <property type="entry name" value="DAK1/DegV-like"/>
    <property type="match status" value="1"/>
</dbReference>
<dbReference type="InterPro" id="IPR043168">
    <property type="entry name" value="DegV_C"/>
</dbReference>
<dbReference type="EMBL" id="JWHR01000039">
    <property type="protein sequence ID" value="KHS58302.1"/>
    <property type="molecule type" value="Genomic_DNA"/>
</dbReference>
<evidence type="ECO:0000256" key="1">
    <source>
        <dbReference type="ARBA" id="ARBA00023121"/>
    </source>
</evidence>
<dbReference type="NCBIfam" id="TIGR00762">
    <property type="entry name" value="DegV"/>
    <property type="match status" value="1"/>
</dbReference>
<dbReference type="OrthoDB" id="9780216at2"/>
<dbReference type="InterPro" id="IPR003797">
    <property type="entry name" value="DegV"/>
</dbReference>
<dbReference type="STRING" id="1577792.QX51_03560"/>
<dbReference type="GO" id="GO:0008289">
    <property type="term" value="F:lipid binding"/>
    <property type="evidence" value="ECO:0007669"/>
    <property type="project" value="UniProtKB-KW"/>
</dbReference>
<keyword evidence="1" id="KW-0446">Lipid-binding</keyword>
<evidence type="ECO:0000313" key="2">
    <source>
        <dbReference type="EMBL" id="KHS58302.1"/>
    </source>
</evidence>
<dbReference type="Proteomes" id="UP000031189">
    <property type="component" value="Unassembled WGS sequence"/>
</dbReference>
<name>A0A0B3W7D6_9FIRM</name>